<comment type="caution">
    <text evidence="2">The sequence shown here is derived from an EMBL/GenBank/DDBJ whole genome shotgun (WGS) entry which is preliminary data.</text>
</comment>
<dbReference type="EMBL" id="JABANP010000021">
    <property type="protein sequence ID" value="KAF4695403.1"/>
    <property type="molecule type" value="Genomic_DNA"/>
</dbReference>
<evidence type="ECO:0000256" key="1">
    <source>
        <dbReference type="SAM" id="SignalP"/>
    </source>
</evidence>
<name>A0A7J6PGQ3_PEROL</name>
<dbReference type="OrthoDB" id="10336002at2759"/>
<reference evidence="2 3" key="1">
    <citation type="submission" date="2020-04" db="EMBL/GenBank/DDBJ databases">
        <title>Perkinsus olseni comparative genomics.</title>
        <authorList>
            <person name="Bogema D.R."/>
        </authorList>
    </citation>
    <scope>NUCLEOTIDE SEQUENCE [LARGE SCALE GENOMIC DNA]</scope>
    <source>
        <strain evidence="2">00978-12</strain>
    </source>
</reference>
<keyword evidence="1" id="KW-0732">Signal</keyword>
<organism evidence="2 3">
    <name type="scientific">Perkinsus olseni</name>
    <name type="common">Perkinsus atlanticus</name>
    <dbReference type="NCBI Taxonomy" id="32597"/>
    <lineage>
        <taxon>Eukaryota</taxon>
        <taxon>Sar</taxon>
        <taxon>Alveolata</taxon>
        <taxon>Perkinsozoa</taxon>
        <taxon>Perkinsea</taxon>
        <taxon>Perkinsida</taxon>
        <taxon>Perkinsidae</taxon>
        <taxon>Perkinsus</taxon>
    </lineage>
</organism>
<dbReference type="AlphaFoldDB" id="A0A7J6PGQ3"/>
<gene>
    <name evidence="2" type="ORF">FOZ60_004894</name>
</gene>
<evidence type="ECO:0000313" key="2">
    <source>
        <dbReference type="EMBL" id="KAF4695403.1"/>
    </source>
</evidence>
<accession>A0A7J6PGQ3</accession>
<protein>
    <submittedName>
        <fullName evidence="2">Uncharacterized protein</fullName>
    </submittedName>
</protein>
<feature type="signal peptide" evidence="1">
    <location>
        <begin position="1"/>
        <end position="21"/>
    </location>
</feature>
<feature type="chain" id="PRO_5029617628" evidence="1">
    <location>
        <begin position="22"/>
        <end position="152"/>
    </location>
</feature>
<evidence type="ECO:0000313" key="3">
    <source>
        <dbReference type="Proteomes" id="UP000541610"/>
    </source>
</evidence>
<dbReference type="Proteomes" id="UP000541610">
    <property type="component" value="Unassembled WGS sequence"/>
</dbReference>
<proteinExistence type="predicted"/>
<sequence>MLASACSVSIVLSALVPVTGALLTAPQPKVLYPHYGFCLKYYAHPDEYPSLKVSMDKYMVRFFSWQGSQSEAFHFWSRDGTSRSYGDEEISVFKPVFDKDIQKHFAKVNRFAHLVEDITSKFGRPLMKGQCDDLFAIIEGHPHLHCWERLGS</sequence>